<gene>
    <name evidence="1" type="ORF">METZ01_LOCUS513318</name>
</gene>
<dbReference type="AlphaFoldDB" id="A0A383EV64"/>
<feature type="non-terminal residue" evidence="1">
    <location>
        <position position="63"/>
    </location>
</feature>
<dbReference type="Gene3D" id="2.30.40.10">
    <property type="entry name" value="Urease, subunit C, domain 1"/>
    <property type="match status" value="1"/>
</dbReference>
<dbReference type="SUPFAM" id="SSF51338">
    <property type="entry name" value="Composite domain of metallo-dependent hydrolases"/>
    <property type="match status" value="1"/>
</dbReference>
<name>A0A383EV64_9ZZZZ</name>
<organism evidence="1">
    <name type="scientific">marine metagenome</name>
    <dbReference type="NCBI Taxonomy" id="408172"/>
    <lineage>
        <taxon>unclassified sequences</taxon>
        <taxon>metagenomes</taxon>
        <taxon>ecological metagenomes</taxon>
    </lineage>
</organism>
<evidence type="ECO:0000313" key="1">
    <source>
        <dbReference type="EMBL" id="SVE60464.1"/>
    </source>
</evidence>
<accession>A0A383EV64</accession>
<dbReference type="InterPro" id="IPR011059">
    <property type="entry name" value="Metal-dep_hydrolase_composite"/>
</dbReference>
<dbReference type="GO" id="GO:0016810">
    <property type="term" value="F:hydrolase activity, acting on carbon-nitrogen (but not peptide) bonds"/>
    <property type="evidence" value="ECO:0007669"/>
    <property type="project" value="InterPro"/>
</dbReference>
<reference evidence="1" key="1">
    <citation type="submission" date="2018-05" db="EMBL/GenBank/DDBJ databases">
        <authorList>
            <person name="Lanie J.A."/>
            <person name="Ng W.-L."/>
            <person name="Kazmierczak K.M."/>
            <person name="Andrzejewski T.M."/>
            <person name="Davidsen T.M."/>
            <person name="Wayne K.J."/>
            <person name="Tettelin H."/>
            <person name="Glass J.I."/>
            <person name="Rusch D."/>
            <person name="Podicherti R."/>
            <person name="Tsui H.-C.T."/>
            <person name="Winkler M.E."/>
        </authorList>
    </citation>
    <scope>NUCLEOTIDE SEQUENCE</scope>
</reference>
<sequence>VKLWENARIVSMADPVPGTEVIEDGALLTHGDEIVAVGRREDVLSNSVVAGENKGESKGIDEC</sequence>
<dbReference type="EMBL" id="UINC01228936">
    <property type="protein sequence ID" value="SVE60464.1"/>
    <property type="molecule type" value="Genomic_DNA"/>
</dbReference>
<protein>
    <submittedName>
        <fullName evidence="1">Uncharacterized protein</fullName>
    </submittedName>
</protein>
<feature type="non-terminal residue" evidence="1">
    <location>
        <position position="1"/>
    </location>
</feature>
<proteinExistence type="predicted"/>